<evidence type="ECO:0000256" key="5">
    <source>
        <dbReference type="ARBA" id="ARBA00023004"/>
    </source>
</evidence>
<dbReference type="PANTHER" id="PTHR43865:SF1">
    <property type="entry name" value="RUBRERYTHRIN-RELATED"/>
    <property type="match status" value="1"/>
</dbReference>
<dbReference type="GO" id="GO:0046872">
    <property type="term" value="F:metal ion binding"/>
    <property type="evidence" value="ECO:0007669"/>
    <property type="project" value="UniProtKB-KW"/>
</dbReference>
<reference evidence="8" key="1">
    <citation type="submission" date="2019-11" db="EMBL/GenBank/DDBJ databases">
        <title>Genome sequence of Heliorestis convoluta strain HH, an alkaliphilic and minimalistic phototrophic bacterium from a soda lake in Egypt.</title>
        <authorList>
            <person name="Dewey E.D."/>
            <person name="Stokes L.M."/>
            <person name="Burchell B.M."/>
            <person name="Shaffer K.N."/>
            <person name="Huntington A.M."/>
            <person name="Baker J.M."/>
            <person name="Nadendla S."/>
            <person name="Giglio M.G."/>
            <person name="Touchman J.W."/>
            <person name="Blankenship R.E."/>
            <person name="Madigan M.T."/>
            <person name="Sattley W.M."/>
        </authorList>
    </citation>
    <scope>NUCLEOTIDE SEQUENCE [LARGE SCALE GENOMIC DNA]</scope>
    <source>
        <strain evidence="8">HH</strain>
    </source>
</reference>
<dbReference type="InterPro" id="IPR003251">
    <property type="entry name" value="Rr_diiron-bd_dom"/>
</dbReference>
<dbReference type="CDD" id="cd01041">
    <property type="entry name" value="Rubrerythrin"/>
    <property type="match status" value="1"/>
</dbReference>
<keyword evidence="4" id="KW-0249">Electron transport</keyword>
<dbReference type="GO" id="GO:0016491">
    <property type="term" value="F:oxidoreductase activity"/>
    <property type="evidence" value="ECO:0007669"/>
    <property type="project" value="InterPro"/>
</dbReference>
<comment type="cofactor">
    <cofactor evidence="1">
        <name>Fe(3+)</name>
        <dbReference type="ChEBI" id="CHEBI:29034"/>
    </cofactor>
</comment>
<keyword evidence="3" id="KW-0479">Metal-binding</keyword>
<keyword evidence="5" id="KW-0408">Iron</keyword>
<name>A0A5Q2N2I5_9FIRM</name>
<sequence>MKLKESKTYENLMKAFAGESQARGRYNIASSAAKKEGFHVVAAIFDYTADQERAHGKVFYQKLKDFAGDNISISGAFPVDLYDDTVKALRAAQHNELEEWDEVYKSFGKIAREEGFAEIGHVFEGIAAVEKTHADRFGRLADEIENGSIFRKEEEIAWMCTVCGNIHVGKAAPKICNVCDHPQGFFMPFSESFAQE</sequence>
<evidence type="ECO:0000256" key="1">
    <source>
        <dbReference type="ARBA" id="ARBA00001965"/>
    </source>
</evidence>
<dbReference type="AlphaFoldDB" id="A0A5Q2N2I5"/>
<evidence type="ECO:0000256" key="4">
    <source>
        <dbReference type="ARBA" id="ARBA00022982"/>
    </source>
</evidence>
<dbReference type="InterPro" id="IPR052364">
    <property type="entry name" value="Rubrerythrin"/>
</dbReference>
<dbReference type="NCBIfam" id="NF045767">
    <property type="entry name" value="RuberyRbr"/>
    <property type="match status" value="1"/>
</dbReference>
<feature type="domain" description="Ferritin-like diiron" evidence="6">
    <location>
        <begin position="2"/>
        <end position="148"/>
    </location>
</feature>
<evidence type="ECO:0000313" key="7">
    <source>
        <dbReference type="EMBL" id="QGG48093.1"/>
    </source>
</evidence>
<gene>
    <name evidence="7" type="ORF">FTV88_1995</name>
</gene>
<dbReference type="InterPro" id="IPR009078">
    <property type="entry name" value="Ferritin-like_SF"/>
</dbReference>
<dbReference type="InterPro" id="IPR009040">
    <property type="entry name" value="Ferritin-like_diiron"/>
</dbReference>
<organism evidence="7 8">
    <name type="scientific">Heliorestis convoluta</name>
    <dbReference type="NCBI Taxonomy" id="356322"/>
    <lineage>
        <taxon>Bacteria</taxon>
        <taxon>Bacillati</taxon>
        <taxon>Bacillota</taxon>
        <taxon>Clostridia</taxon>
        <taxon>Eubacteriales</taxon>
        <taxon>Heliobacteriaceae</taxon>
        <taxon>Heliorestis</taxon>
    </lineage>
</organism>
<dbReference type="Pfam" id="PF21349">
    <property type="entry name" value="RUBY_RBDX"/>
    <property type="match status" value="1"/>
</dbReference>
<accession>A0A5Q2N2I5</accession>
<keyword evidence="2" id="KW-0813">Transport</keyword>
<dbReference type="InterPro" id="IPR048574">
    <property type="entry name" value="RUBY_RBDX"/>
</dbReference>
<dbReference type="EMBL" id="CP045875">
    <property type="protein sequence ID" value="QGG48093.1"/>
    <property type="molecule type" value="Genomic_DNA"/>
</dbReference>
<evidence type="ECO:0000256" key="3">
    <source>
        <dbReference type="ARBA" id="ARBA00022723"/>
    </source>
</evidence>
<keyword evidence="8" id="KW-1185">Reference proteome</keyword>
<dbReference type="Gene3D" id="2.20.28.10">
    <property type="match status" value="1"/>
</dbReference>
<evidence type="ECO:0000313" key="8">
    <source>
        <dbReference type="Proteomes" id="UP000366051"/>
    </source>
</evidence>
<evidence type="ECO:0000259" key="6">
    <source>
        <dbReference type="PROSITE" id="PS50905"/>
    </source>
</evidence>
<dbReference type="PANTHER" id="PTHR43865">
    <property type="entry name" value="RUBRERYTHRIN-RELATED"/>
    <property type="match status" value="1"/>
</dbReference>
<dbReference type="RefSeq" id="WP_153725350.1">
    <property type="nucleotide sequence ID" value="NZ_CP045875.1"/>
</dbReference>
<dbReference type="Pfam" id="PF02915">
    <property type="entry name" value="Rubrerythrin"/>
    <property type="match status" value="1"/>
</dbReference>
<dbReference type="KEGG" id="hcv:FTV88_1995"/>
<dbReference type="PROSITE" id="PS50905">
    <property type="entry name" value="FERRITIN_LIKE"/>
    <property type="match status" value="1"/>
</dbReference>
<dbReference type="Proteomes" id="UP000366051">
    <property type="component" value="Chromosome"/>
</dbReference>
<proteinExistence type="predicted"/>
<dbReference type="InterPro" id="IPR012347">
    <property type="entry name" value="Ferritin-like"/>
</dbReference>
<evidence type="ECO:0000256" key="2">
    <source>
        <dbReference type="ARBA" id="ARBA00022448"/>
    </source>
</evidence>
<dbReference type="OrthoDB" id="9799749at2"/>
<protein>
    <submittedName>
        <fullName evidence="7">Rubrerythrin family protein</fullName>
    </submittedName>
</protein>
<dbReference type="Gene3D" id="1.20.1260.10">
    <property type="match status" value="1"/>
</dbReference>
<dbReference type="SUPFAM" id="SSF57802">
    <property type="entry name" value="Rubredoxin-like"/>
    <property type="match status" value="1"/>
</dbReference>
<dbReference type="SUPFAM" id="SSF47240">
    <property type="entry name" value="Ferritin-like"/>
    <property type="match status" value="1"/>
</dbReference>